<keyword evidence="8" id="KW-1185">Reference proteome</keyword>
<dbReference type="PANTHER" id="PTHR35807">
    <property type="entry name" value="TRANSCRIPTIONAL REGULATOR REDD-RELATED"/>
    <property type="match status" value="1"/>
</dbReference>
<dbReference type="Gene3D" id="1.25.40.10">
    <property type="entry name" value="Tetratricopeptide repeat domain"/>
    <property type="match status" value="1"/>
</dbReference>
<dbReference type="InterPro" id="IPR051677">
    <property type="entry name" value="AfsR-DnrI-RedD_regulator"/>
</dbReference>
<dbReference type="Proteomes" id="UP000639606">
    <property type="component" value="Unassembled WGS sequence"/>
</dbReference>
<comment type="caution">
    <text evidence="7">The sequence shown here is derived from an EMBL/GenBank/DDBJ whole genome shotgun (WGS) entry which is preliminary data.</text>
</comment>
<protein>
    <recommendedName>
        <fullName evidence="6">OmpR/PhoB-type domain-containing protein</fullName>
    </recommendedName>
</protein>
<proteinExistence type="inferred from homology"/>
<organism evidence="7 8">
    <name type="scientific">Saccharothrix coeruleofusca</name>
    <dbReference type="NCBI Taxonomy" id="33919"/>
    <lineage>
        <taxon>Bacteria</taxon>
        <taxon>Bacillati</taxon>
        <taxon>Actinomycetota</taxon>
        <taxon>Actinomycetes</taxon>
        <taxon>Pseudonocardiales</taxon>
        <taxon>Pseudonocardiaceae</taxon>
        <taxon>Saccharothrix</taxon>
    </lineage>
</organism>
<keyword evidence="4" id="KW-0804">Transcription</keyword>
<dbReference type="SMART" id="SM00862">
    <property type="entry name" value="Trans_reg_C"/>
    <property type="match status" value="1"/>
</dbReference>
<evidence type="ECO:0000256" key="4">
    <source>
        <dbReference type="ARBA" id="ARBA00023163"/>
    </source>
</evidence>
<dbReference type="GO" id="GO:0003677">
    <property type="term" value="F:DNA binding"/>
    <property type="evidence" value="ECO:0007669"/>
    <property type="project" value="UniProtKB-UniRule"/>
</dbReference>
<name>A0A918ANG6_9PSEU</name>
<evidence type="ECO:0000256" key="2">
    <source>
        <dbReference type="ARBA" id="ARBA00023015"/>
    </source>
</evidence>
<dbReference type="InterPro" id="IPR001867">
    <property type="entry name" value="OmpR/PhoB-type_DNA-bd"/>
</dbReference>
<dbReference type="SUPFAM" id="SSF55073">
    <property type="entry name" value="Nucleotide cyclase"/>
    <property type="match status" value="1"/>
</dbReference>
<evidence type="ECO:0000256" key="5">
    <source>
        <dbReference type="PROSITE-ProRule" id="PRU01091"/>
    </source>
</evidence>
<evidence type="ECO:0000256" key="3">
    <source>
        <dbReference type="ARBA" id="ARBA00023125"/>
    </source>
</evidence>
<evidence type="ECO:0000313" key="8">
    <source>
        <dbReference type="Proteomes" id="UP000639606"/>
    </source>
</evidence>
<sequence>MKFRLLGPLEVVHDGRPVPLGGVKQRATLGFLLLKANHVTPTSHLLDALWPNEDLPASAKKILQNAVWSLRALLAADESPTAPELLTRAPGYVLRVDPEQVDLFEFHRMAEQGRAELAAGTPERAARTLREALATWRGDPLADLVEAGITWPELTGVANARRDVLEDYFEAELACGGHQAVLGELEAMVEAEPLRERCCGQLMLALYRCGRHADALTVYSRLRRHLVTDLGLEPGPALQKLQQAILGHDPSLALPEREQVVAVPAAPESATTARDAAALPDPALIPFQPTGENPRHQHMTVALVQAWLRPDAADATTAPEEVDHALAAASAMVRAGIEELGGTVATSIGSASLALFGHPHARADQEAWAVRAALALRDCLASSQLVVHIALTTGNALVEWCQESRPGTPAVSGTLVDRVRQLINHVPEGEVWICDRTKALAGEAVVCAPADSGAWRVEGAAPAKAGDGEHDSDLALVRNLLSRTVQRDTPHLVTVLGEPDEAMRSFIAGVERCVEQEPAQPLLLTGVVSAEDDLAAAAQVLTSYCGIEPDEPLDSARAKLVRACRQVIGVDRHADWQATRLLRLLRSPQRTELPAGPAPRAVLAAWRGLLKLAALRRPLVLELRDLHLAGDDLLDAVECLVDTTEQTAPLMVVVSARLSLLDRRPDWGGGKRHAASITLTPQPGRSPGGLRRAMLLAADERTGRLLFQPRLSDPPRVVHRQLLRSRCPQKVELSAMDDGDHRTTQRLDHRGDHRGDVEVLLGGTCGVLTASSAYGRLGGPAGRALGLHPPAVTDN</sequence>
<dbReference type="PANTHER" id="PTHR35807:SF1">
    <property type="entry name" value="TRANSCRIPTIONAL REGULATOR REDD"/>
    <property type="match status" value="1"/>
</dbReference>
<evidence type="ECO:0000259" key="6">
    <source>
        <dbReference type="PROSITE" id="PS51755"/>
    </source>
</evidence>
<accession>A0A918ANG6</accession>
<dbReference type="PROSITE" id="PS51755">
    <property type="entry name" value="OMPR_PHOB"/>
    <property type="match status" value="1"/>
</dbReference>
<keyword evidence="3 5" id="KW-0238">DNA-binding</keyword>
<dbReference type="GO" id="GO:0000160">
    <property type="term" value="P:phosphorelay signal transduction system"/>
    <property type="evidence" value="ECO:0007669"/>
    <property type="project" value="InterPro"/>
</dbReference>
<dbReference type="InterPro" id="IPR011990">
    <property type="entry name" value="TPR-like_helical_dom_sf"/>
</dbReference>
<comment type="similarity">
    <text evidence="1">Belongs to the AfsR/DnrI/RedD regulatory family.</text>
</comment>
<dbReference type="EMBL" id="BMRG01000008">
    <property type="protein sequence ID" value="GGP64930.1"/>
    <property type="molecule type" value="Genomic_DNA"/>
</dbReference>
<gene>
    <name evidence="7" type="ORF">GCM10010185_42000</name>
</gene>
<dbReference type="InterPro" id="IPR005158">
    <property type="entry name" value="BTAD"/>
</dbReference>
<dbReference type="GO" id="GO:0006355">
    <property type="term" value="P:regulation of DNA-templated transcription"/>
    <property type="evidence" value="ECO:0007669"/>
    <property type="project" value="InterPro"/>
</dbReference>
<feature type="domain" description="OmpR/PhoB-type" evidence="6">
    <location>
        <begin position="1"/>
        <end position="96"/>
    </location>
</feature>
<dbReference type="FunFam" id="1.25.40.10:FF:000222">
    <property type="entry name" value="SARP family transcriptional regulator"/>
    <property type="match status" value="1"/>
</dbReference>
<feature type="DNA-binding region" description="OmpR/PhoB-type" evidence="5">
    <location>
        <begin position="1"/>
        <end position="96"/>
    </location>
</feature>
<dbReference type="Gene3D" id="1.10.10.10">
    <property type="entry name" value="Winged helix-like DNA-binding domain superfamily/Winged helix DNA-binding domain"/>
    <property type="match status" value="1"/>
</dbReference>
<dbReference type="SUPFAM" id="SSF48452">
    <property type="entry name" value="TPR-like"/>
    <property type="match status" value="1"/>
</dbReference>
<dbReference type="AlphaFoldDB" id="A0A918ANG6"/>
<reference evidence="7" key="1">
    <citation type="journal article" date="2014" name="Int. J. Syst. Evol. Microbiol.">
        <title>Complete genome sequence of Corynebacterium casei LMG S-19264T (=DSM 44701T), isolated from a smear-ripened cheese.</title>
        <authorList>
            <consortium name="US DOE Joint Genome Institute (JGI-PGF)"/>
            <person name="Walter F."/>
            <person name="Albersmeier A."/>
            <person name="Kalinowski J."/>
            <person name="Ruckert C."/>
        </authorList>
    </citation>
    <scope>NUCLEOTIDE SEQUENCE</scope>
    <source>
        <strain evidence="7">JCM 3313</strain>
    </source>
</reference>
<dbReference type="CDD" id="cd15831">
    <property type="entry name" value="BTAD"/>
    <property type="match status" value="1"/>
</dbReference>
<evidence type="ECO:0000256" key="1">
    <source>
        <dbReference type="ARBA" id="ARBA00005820"/>
    </source>
</evidence>
<dbReference type="SUPFAM" id="SSF46894">
    <property type="entry name" value="C-terminal effector domain of the bipartite response regulators"/>
    <property type="match status" value="1"/>
</dbReference>
<dbReference type="Pfam" id="PF03704">
    <property type="entry name" value="BTAD"/>
    <property type="match status" value="1"/>
</dbReference>
<dbReference type="RefSeq" id="WP_209620776.1">
    <property type="nucleotide sequence ID" value="NZ_BMRG01000008.1"/>
</dbReference>
<keyword evidence="2" id="KW-0805">Transcription regulation</keyword>
<dbReference type="InterPro" id="IPR036388">
    <property type="entry name" value="WH-like_DNA-bd_sf"/>
</dbReference>
<dbReference type="Gene3D" id="3.30.70.1230">
    <property type="entry name" value="Nucleotide cyclase"/>
    <property type="match status" value="1"/>
</dbReference>
<evidence type="ECO:0000313" key="7">
    <source>
        <dbReference type="EMBL" id="GGP64930.1"/>
    </source>
</evidence>
<dbReference type="SMART" id="SM01043">
    <property type="entry name" value="BTAD"/>
    <property type="match status" value="1"/>
</dbReference>
<reference evidence="7" key="2">
    <citation type="submission" date="2020-09" db="EMBL/GenBank/DDBJ databases">
        <authorList>
            <person name="Sun Q."/>
            <person name="Ohkuma M."/>
        </authorList>
    </citation>
    <scope>NUCLEOTIDE SEQUENCE</scope>
    <source>
        <strain evidence="7">JCM 3313</strain>
    </source>
</reference>
<dbReference type="InterPro" id="IPR029787">
    <property type="entry name" value="Nucleotide_cyclase"/>
</dbReference>
<dbReference type="InterPro" id="IPR016032">
    <property type="entry name" value="Sig_transdc_resp-reg_C-effctor"/>
</dbReference>